<dbReference type="GO" id="GO:0009103">
    <property type="term" value="P:lipopolysaccharide biosynthetic process"/>
    <property type="evidence" value="ECO:0007669"/>
    <property type="project" value="UniProtKB-UniRule"/>
</dbReference>
<dbReference type="HOGENOM" id="CLU_065038_0_1_0"/>
<dbReference type="Gene3D" id="3.90.550.10">
    <property type="entry name" value="Spore Coat Polysaccharide Biosynthesis Protein SpsA, Chain A"/>
    <property type="match status" value="1"/>
</dbReference>
<evidence type="ECO:0000256" key="1">
    <source>
        <dbReference type="ARBA" id="ARBA00022679"/>
    </source>
</evidence>
<evidence type="ECO:0000256" key="4">
    <source>
        <dbReference type="HAMAP-Rule" id="MF_00057"/>
    </source>
</evidence>
<sequence>MASTRFPGKPLVDLMGKPMVQWVVEAARRAEIAERVVVATPDREIADACSAFGAEAVMTRLDHPTGTDRIAEVSERLEADVYVNVQGDEPLIRPESIRACAQPLVADSSIPMGSVYSDCSEEEAENPAVVKVVTDLAGFALYFSRHAIPYPRAVRSTPVKKHVGIYAYRREVVQAFSRWPQSPLEMAESLEQLRFMENGVRIRMSEGAGSELAVDTPEQAEEVRRVLNARR</sequence>
<evidence type="ECO:0000256" key="3">
    <source>
        <dbReference type="ARBA" id="ARBA00022985"/>
    </source>
</evidence>
<evidence type="ECO:0000313" key="5">
    <source>
        <dbReference type="EMBL" id="AIE87069.1"/>
    </source>
</evidence>
<comment type="similarity">
    <text evidence="4">Belongs to the KdsB family.</text>
</comment>
<dbReference type="AlphaFoldDB" id="A0A068NYM2"/>
<dbReference type="NCBIfam" id="NF009905">
    <property type="entry name" value="PRK13368.1"/>
    <property type="match status" value="1"/>
</dbReference>
<reference evidence="5 6" key="1">
    <citation type="journal article" date="2014" name="PLoS ONE">
        <title>The first complete genome sequence of the class fimbriimonadia in the phylum armatimonadetes.</title>
        <authorList>
            <person name="Hu Z.Y."/>
            <person name="Wang Y.Z."/>
            <person name="Im W.T."/>
            <person name="Wang S.Y."/>
            <person name="Zhao G.P."/>
            <person name="Zheng H.J."/>
            <person name="Quan Z.X."/>
        </authorList>
    </citation>
    <scope>NUCLEOTIDE SEQUENCE [LARGE SCALE GENOMIC DNA]</scope>
    <source>
        <strain evidence="5">Gsoil 348</strain>
    </source>
</reference>
<dbReference type="SUPFAM" id="SSF53448">
    <property type="entry name" value="Nucleotide-diphospho-sugar transferases"/>
    <property type="match status" value="1"/>
</dbReference>
<dbReference type="InterPro" id="IPR004528">
    <property type="entry name" value="KdsB"/>
</dbReference>
<gene>
    <name evidence="4" type="primary">kdsB</name>
    <name evidence="5" type="ORF">OP10G_3701</name>
</gene>
<dbReference type="eggNOG" id="COG1212">
    <property type="taxonomic scope" value="Bacteria"/>
</dbReference>
<evidence type="ECO:0000256" key="2">
    <source>
        <dbReference type="ARBA" id="ARBA00022695"/>
    </source>
</evidence>
<organism evidence="5 6">
    <name type="scientific">Fimbriimonas ginsengisoli Gsoil 348</name>
    <dbReference type="NCBI Taxonomy" id="661478"/>
    <lineage>
        <taxon>Bacteria</taxon>
        <taxon>Bacillati</taxon>
        <taxon>Armatimonadota</taxon>
        <taxon>Fimbriimonadia</taxon>
        <taxon>Fimbriimonadales</taxon>
        <taxon>Fimbriimonadaceae</taxon>
        <taxon>Fimbriimonas</taxon>
    </lineage>
</organism>
<keyword evidence="1 4" id="KW-0808">Transferase</keyword>
<dbReference type="PANTHER" id="PTHR42866:SF2">
    <property type="entry name" value="3-DEOXY-MANNO-OCTULOSONATE CYTIDYLYLTRANSFERASE, MITOCHONDRIAL"/>
    <property type="match status" value="1"/>
</dbReference>
<dbReference type="CDD" id="cd02517">
    <property type="entry name" value="CMP-KDO-Synthetase"/>
    <property type="match status" value="1"/>
</dbReference>
<protein>
    <recommendedName>
        <fullName evidence="4">3-deoxy-manno-octulosonate cytidylyltransferase</fullName>
        <ecNumber evidence="4">2.7.7.38</ecNumber>
    </recommendedName>
    <alternativeName>
        <fullName evidence="4">CMP-2-keto-3-deoxyoctulosonic acid synthase</fullName>
        <shortName evidence="4">CKS</shortName>
        <shortName evidence="4">CMP-KDO synthase</shortName>
    </alternativeName>
</protein>
<dbReference type="InterPro" id="IPR029044">
    <property type="entry name" value="Nucleotide-diphossugar_trans"/>
</dbReference>
<dbReference type="GO" id="GO:0005829">
    <property type="term" value="C:cytosol"/>
    <property type="evidence" value="ECO:0007669"/>
    <property type="project" value="TreeGrafter"/>
</dbReference>
<keyword evidence="4" id="KW-0963">Cytoplasm</keyword>
<keyword evidence="2 4" id="KW-0548">Nucleotidyltransferase</keyword>
<dbReference type="PANTHER" id="PTHR42866">
    <property type="entry name" value="3-DEOXY-MANNO-OCTULOSONATE CYTIDYLYLTRANSFERASE"/>
    <property type="match status" value="1"/>
</dbReference>
<comment type="subcellular location">
    <subcellularLocation>
        <location evidence="4">Cytoplasm</location>
    </subcellularLocation>
</comment>
<dbReference type="GO" id="GO:0033468">
    <property type="term" value="P:CMP-keto-3-deoxy-D-manno-octulosonic acid biosynthetic process"/>
    <property type="evidence" value="ECO:0007669"/>
    <property type="project" value="UniProtKB-UniRule"/>
</dbReference>
<dbReference type="NCBIfam" id="TIGR00466">
    <property type="entry name" value="kdsB"/>
    <property type="match status" value="1"/>
</dbReference>
<dbReference type="EMBL" id="CP007139">
    <property type="protein sequence ID" value="AIE87069.1"/>
    <property type="molecule type" value="Genomic_DNA"/>
</dbReference>
<accession>A0A068NYM2</accession>
<comment type="catalytic activity">
    <reaction evidence="4">
        <text>3-deoxy-alpha-D-manno-oct-2-ulosonate + CTP = CMP-3-deoxy-beta-D-manno-octulosonate + diphosphate</text>
        <dbReference type="Rhea" id="RHEA:23448"/>
        <dbReference type="ChEBI" id="CHEBI:33019"/>
        <dbReference type="ChEBI" id="CHEBI:37563"/>
        <dbReference type="ChEBI" id="CHEBI:85986"/>
        <dbReference type="ChEBI" id="CHEBI:85987"/>
        <dbReference type="EC" id="2.7.7.38"/>
    </reaction>
</comment>
<comment type="pathway">
    <text evidence="4">Nucleotide-sugar biosynthesis; CMP-3-deoxy-D-manno-octulosonate biosynthesis; CMP-3-deoxy-D-manno-octulosonate from 3-deoxy-D-manno-octulosonate and CTP: step 1/1.</text>
</comment>
<dbReference type="Proteomes" id="UP000027982">
    <property type="component" value="Chromosome"/>
</dbReference>
<dbReference type="UniPathway" id="UPA00358">
    <property type="reaction ID" value="UER00476"/>
</dbReference>
<dbReference type="HAMAP" id="MF_00057">
    <property type="entry name" value="KdsB"/>
    <property type="match status" value="1"/>
</dbReference>
<dbReference type="GO" id="GO:0008690">
    <property type="term" value="F:3-deoxy-manno-octulosonate cytidylyltransferase activity"/>
    <property type="evidence" value="ECO:0007669"/>
    <property type="project" value="UniProtKB-UniRule"/>
</dbReference>
<dbReference type="KEGG" id="fgi:OP10G_3701"/>
<dbReference type="STRING" id="661478.OP10G_3701"/>
<proteinExistence type="inferred from homology"/>
<keyword evidence="6" id="KW-1185">Reference proteome</keyword>
<keyword evidence="3 4" id="KW-0448">Lipopolysaccharide biosynthesis</keyword>
<dbReference type="NCBIfam" id="NF003952">
    <property type="entry name" value="PRK05450.1-5"/>
    <property type="match status" value="1"/>
</dbReference>
<dbReference type="EC" id="2.7.7.38" evidence="4"/>
<name>A0A068NYM2_FIMGI</name>
<evidence type="ECO:0000313" key="6">
    <source>
        <dbReference type="Proteomes" id="UP000027982"/>
    </source>
</evidence>
<comment type="function">
    <text evidence="4">Activates KDO (a required 8-carbon sugar) for incorporation into bacterial lipopolysaccharide in Gram-negative bacteria.</text>
</comment>
<dbReference type="InterPro" id="IPR003329">
    <property type="entry name" value="Cytidylyl_trans"/>
</dbReference>
<dbReference type="Pfam" id="PF02348">
    <property type="entry name" value="CTP_transf_3"/>
    <property type="match status" value="1"/>
</dbReference>